<proteinExistence type="predicted"/>
<dbReference type="EMBL" id="CP031034">
    <property type="protein sequence ID" value="QDZ18003.1"/>
    <property type="molecule type" value="Genomic_DNA"/>
</dbReference>
<evidence type="ECO:0000313" key="4">
    <source>
        <dbReference type="Proteomes" id="UP000316726"/>
    </source>
</evidence>
<accession>A0A5B8MC98</accession>
<evidence type="ECO:0000313" key="3">
    <source>
        <dbReference type="EMBL" id="QDZ18003.1"/>
    </source>
</evidence>
<protein>
    <submittedName>
        <fullName evidence="3">Uncharacterized protein</fullName>
    </submittedName>
</protein>
<sequence>MAGSNETESAPDAIDAIDFIIGFLQHVNATLNETIRNGTYLREPEVQNFGASVQSLGLTSIIVISVACVLAFAAGCYCALKRTKRKATKIVSIRSIGNIGSQASLVQNKSEVLAPVPSSSGTQYHTPKPPDSRPKAWTPHTHTSMMWNPMCTIDCTAYECHDHGCAASDTRGGGDPGPSSIKITLSDNKIFGQSQSCSQFPDF</sequence>
<gene>
    <name evidence="3" type="ORF">A3770_01p05210</name>
</gene>
<organism evidence="3 4">
    <name type="scientific">Chloropicon primus</name>
    <dbReference type="NCBI Taxonomy" id="1764295"/>
    <lineage>
        <taxon>Eukaryota</taxon>
        <taxon>Viridiplantae</taxon>
        <taxon>Chlorophyta</taxon>
        <taxon>Chloropicophyceae</taxon>
        <taxon>Chloropicales</taxon>
        <taxon>Chloropicaceae</taxon>
        <taxon>Chloropicon</taxon>
    </lineage>
</organism>
<feature type="transmembrane region" description="Helical" evidence="2">
    <location>
        <begin position="56"/>
        <end position="80"/>
    </location>
</feature>
<keyword evidence="2" id="KW-0812">Transmembrane</keyword>
<name>A0A5B8MC98_9CHLO</name>
<dbReference type="Proteomes" id="UP000316726">
    <property type="component" value="Chromosome 1"/>
</dbReference>
<dbReference type="AlphaFoldDB" id="A0A5B8MC98"/>
<keyword evidence="2" id="KW-1133">Transmembrane helix</keyword>
<evidence type="ECO:0000256" key="1">
    <source>
        <dbReference type="SAM" id="MobiDB-lite"/>
    </source>
</evidence>
<reference evidence="3 4" key="1">
    <citation type="submission" date="2018-07" db="EMBL/GenBank/DDBJ databases">
        <title>The complete nuclear genome of the prasinophyte Chloropicon primus (CCMP1205).</title>
        <authorList>
            <person name="Pombert J.-F."/>
            <person name="Otis C."/>
            <person name="Turmel M."/>
            <person name="Lemieux C."/>
        </authorList>
    </citation>
    <scope>NUCLEOTIDE SEQUENCE [LARGE SCALE GENOMIC DNA]</scope>
    <source>
        <strain evidence="3 4">CCMP1205</strain>
    </source>
</reference>
<evidence type="ECO:0000256" key="2">
    <source>
        <dbReference type="SAM" id="Phobius"/>
    </source>
</evidence>
<keyword evidence="2" id="KW-0472">Membrane</keyword>
<feature type="region of interest" description="Disordered" evidence="1">
    <location>
        <begin position="116"/>
        <end position="136"/>
    </location>
</feature>
<keyword evidence="4" id="KW-1185">Reference proteome</keyword>